<dbReference type="PANTHER" id="PTHR47331:SF5">
    <property type="entry name" value="RIBONUCLEASE H"/>
    <property type="match status" value="1"/>
</dbReference>
<organism evidence="3 4">
    <name type="scientific">Acanthaster planci</name>
    <name type="common">Crown-of-thorns starfish</name>
    <dbReference type="NCBI Taxonomy" id="133434"/>
    <lineage>
        <taxon>Eukaryota</taxon>
        <taxon>Metazoa</taxon>
        <taxon>Echinodermata</taxon>
        <taxon>Eleutherozoa</taxon>
        <taxon>Asterozoa</taxon>
        <taxon>Asteroidea</taxon>
        <taxon>Valvatacea</taxon>
        <taxon>Valvatida</taxon>
        <taxon>Acanthasteridae</taxon>
        <taxon>Acanthaster</taxon>
    </lineage>
</organism>
<dbReference type="Gene3D" id="3.30.420.10">
    <property type="entry name" value="Ribonuclease H-like superfamily/Ribonuclease H"/>
    <property type="match status" value="1"/>
</dbReference>
<feature type="region of interest" description="Disordered" evidence="1">
    <location>
        <begin position="70"/>
        <end position="105"/>
    </location>
</feature>
<dbReference type="OMA" id="HIHQTAF"/>
<dbReference type="CDD" id="cd01644">
    <property type="entry name" value="RT_pepA17"/>
    <property type="match status" value="1"/>
</dbReference>
<dbReference type="PROSITE" id="PS50994">
    <property type="entry name" value="INTEGRASE"/>
    <property type="match status" value="1"/>
</dbReference>
<dbReference type="InterPro" id="IPR043128">
    <property type="entry name" value="Rev_trsase/Diguanyl_cyclase"/>
</dbReference>
<dbReference type="InterPro" id="IPR036397">
    <property type="entry name" value="RNaseH_sf"/>
</dbReference>
<dbReference type="Gene3D" id="3.10.10.10">
    <property type="entry name" value="HIV Type 1 Reverse Transcriptase, subunit A, domain 1"/>
    <property type="match status" value="1"/>
</dbReference>
<dbReference type="InterPro" id="IPR040676">
    <property type="entry name" value="DUF5641"/>
</dbReference>
<dbReference type="SUPFAM" id="SSF56672">
    <property type="entry name" value="DNA/RNA polymerases"/>
    <property type="match status" value="1"/>
</dbReference>
<evidence type="ECO:0000313" key="3">
    <source>
        <dbReference type="Proteomes" id="UP000694845"/>
    </source>
</evidence>
<feature type="compositionally biased region" description="Polar residues" evidence="1">
    <location>
        <begin position="70"/>
        <end position="82"/>
    </location>
</feature>
<dbReference type="GeneID" id="110973069"/>
<feature type="domain" description="Integrase catalytic" evidence="2">
    <location>
        <begin position="1452"/>
        <end position="1656"/>
    </location>
</feature>
<dbReference type="Pfam" id="PF18701">
    <property type="entry name" value="DUF5641"/>
    <property type="match status" value="1"/>
</dbReference>
<dbReference type="OrthoDB" id="10056126at2759"/>
<dbReference type="InterPro" id="IPR001584">
    <property type="entry name" value="Integrase_cat-core"/>
</dbReference>
<feature type="region of interest" description="Disordered" evidence="1">
    <location>
        <begin position="319"/>
        <end position="377"/>
    </location>
</feature>
<dbReference type="PANTHER" id="PTHR47331">
    <property type="entry name" value="PHD-TYPE DOMAIN-CONTAINING PROTEIN"/>
    <property type="match status" value="1"/>
</dbReference>
<dbReference type="Pfam" id="PF03564">
    <property type="entry name" value="DUF1759"/>
    <property type="match status" value="1"/>
</dbReference>
<evidence type="ECO:0000256" key="1">
    <source>
        <dbReference type="SAM" id="MobiDB-lite"/>
    </source>
</evidence>
<dbReference type="InterPro" id="IPR043502">
    <property type="entry name" value="DNA/RNA_pol_sf"/>
</dbReference>
<dbReference type="GO" id="GO:0003676">
    <property type="term" value="F:nucleic acid binding"/>
    <property type="evidence" value="ECO:0007669"/>
    <property type="project" value="InterPro"/>
</dbReference>
<dbReference type="InterPro" id="IPR005312">
    <property type="entry name" value="DUF1759"/>
</dbReference>
<accession>A0A8B7XG63</accession>
<gene>
    <name evidence="4" type="primary">LOC110973069</name>
</gene>
<dbReference type="Pfam" id="PF05380">
    <property type="entry name" value="Peptidase_A17"/>
    <property type="match status" value="1"/>
</dbReference>
<evidence type="ECO:0000259" key="2">
    <source>
        <dbReference type="PROSITE" id="PS50994"/>
    </source>
</evidence>
<feature type="compositionally biased region" description="Pro residues" evidence="1">
    <location>
        <begin position="86"/>
        <end position="97"/>
    </location>
</feature>
<dbReference type="Proteomes" id="UP000694845">
    <property type="component" value="Unplaced"/>
</dbReference>
<feature type="compositionally biased region" description="Basic and acidic residues" evidence="1">
    <location>
        <begin position="364"/>
        <end position="376"/>
    </location>
</feature>
<protein>
    <submittedName>
        <fullName evidence="4">Uncharacterized protein LOC110973069</fullName>
    </submittedName>
</protein>
<dbReference type="SUPFAM" id="SSF53098">
    <property type="entry name" value="Ribonuclease H-like"/>
    <property type="match status" value="1"/>
</dbReference>
<name>A0A8B7XG63_ACAPL</name>
<keyword evidence="3" id="KW-1185">Reference proteome</keyword>
<dbReference type="RefSeq" id="XP_022079226.1">
    <property type="nucleotide sequence ID" value="XM_022223534.1"/>
</dbReference>
<dbReference type="InterPro" id="IPR008042">
    <property type="entry name" value="Retrotrans_Pao"/>
</dbReference>
<proteinExistence type="predicted"/>
<evidence type="ECO:0000313" key="4">
    <source>
        <dbReference type="RefSeq" id="XP_022079226.1"/>
    </source>
</evidence>
<dbReference type="Gene3D" id="3.30.70.270">
    <property type="match status" value="1"/>
</dbReference>
<dbReference type="GO" id="GO:0015074">
    <property type="term" value="P:DNA integration"/>
    <property type="evidence" value="ECO:0007669"/>
    <property type="project" value="InterPro"/>
</dbReference>
<sequence length="1786" mass="200783">MPVFCSNSAALPVCVDARSDPKISVPLHSQQVAVSQVQQTCYSIPPFTSGTTVCSTHSFPIPNTTVCSSLPNDTGNHSSAQVTPTTPIPSEPSPQGRPLPSTGVGTSLGQPVALKADPGINQNQMLSSMLAASAGGISMEIPVFNGGNPSEFRCFEAMVEGCIRPLVHLSELQKYFIVRSKLRGQPKKDVLGFEHHASPFTLAMSTLRKLYGDIGILIRSKIEQITSWPKLAAHDSKGLVELASTVSALVVQLESAPEGEAELKANSTACVLYSRLPHIHQTAFLKAMTNKGVRNFSLADINAWLQETSAVARKKIQLNESLKSDPSPGHHERRQRGAAAYHTKAGNQAARVHNKPVKVSHTSDLTESRPTKEKKPFPKHCPYCEGEHWLSRCDKFDKLSSSQRIEWIKANRRCWRCARQHREGQECDLRKPCRECSEIHLTVLHDLLKQPGYGSYYSSFDPNLSVFYGDGSPWHPKEVSLKILPIILYGNCTSLTTYCLLDDGSNFSMMPMEAAEALQLRGTATEIPIATARDACTPCRGQMLDFDIAPLDDPDMRIHVSNVFSSPMLRLSEHSVPAQDLQRRWPHLQNLPLHDCQKVTPLLLLGSDRPDLVIPRESRFGPENAPVAVKTRLGWALQGPTMRRGGRGKLHYQSSEQDAVLHENVCRLWNMDVQMYTQRKQVTRSKQDQRAVDLLEAKSTFVEIGNVRRVATPLLWRLGKPTFSCPASAVLPSLKRNEQRLLRDPDLAKIHCGKIQELKEGGLVRTVVNQGGDQEPESQWYIPHHVVRQNDKSRLVFNCAFRYQGESLNEDLLPGPTLGSSLVGVLLRFRKHPVAICGDIKAMFHCVSTLEADKSMLRFLWKEPNSDREPEELEWNVLPFGTTCSPCCASFALQKHVRDNVGDPDVLRSVLEAFYVDNCLDGKPTVDEAKQLVEKLRESLGAGGFPIVKWASNKPAVVADLQSEARSDNTERWLNFSGDTPEEVALGPRWNFERDVLTYQLQLSDWPILTRRAVLSDVMRCSGKDPLGYLMPFMVRGKILVQELWKRPWGWDDEIPDEGEEGIRAKHLRWRQELAQLKDVSLPRCYTPLHFNPATSSYQLHVFTDASEKAYGAVGYLRVMNEVGEVSAEFVMARSRLAPKRVQTMPRLELMAAVSGAELVELLEDELSIRARTTCWSDSTTVLAWINSESCRYNRFVGARVAEVQRLTNHVTWRYVESQNNPADDLTRGLPLQQIRDGSRWHRPFFLLQSETDWPQEPPKLTKEEARLEVKPDFFTGMMVTPQEKRPEIDVSCFDTWDGLVEGYSKALYQSQGEEGPPFLSADDRSKIERLLFQRVQTDCFQKDLVTLSAGKPVSNKSRLSCLCPEYDAESQLIRVGGRLRRATELDSNAKHPIVLDPKHPVTCLLIQEADCRLGHGGADMVLADLRRRFWIIRGRQSIRSLQSRCEGCIRRRGKPSIPKMADLPPSRLRIGKPAFYSTGVDCFGPFTVSLGRRSEQRWGIIWKCMTTRAVYLDLLDSLDADAFLMAFNRFRSRRGTPHEVLCDNGTNFKGGLTELTKAFSEMTPSLQEQLAKYKVRFKFNPPSAPHFGGTWEREVRSVKNALYAILGNRTVSAAVLYTSLVEVEALLNSKPLGYVSSDVADPDPITPFTLLLGRPDHAPPQVVYPDQYIHGRRRWRQCQALMQQFWKEFVDSYLPSMQARQKWRKEEDDLAVGNVVLMIDPHQVRASWPLARIIEVLPGDDGRVRAVRVESGGRVYTRPVAKLIRLPDETEDRAEVADPVSPNPD</sequence>
<dbReference type="KEGG" id="aplc:110973069"/>
<reference evidence="4" key="1">
    <citation type="submission" date="2025-08" db="UniProtKB">
        <authorList>
            <consortium name="RefSeq"/>
        </authorList>
    </citation>
    <scope>IDENTIFICATION</scope>
</reference>
<dbReference type="InterPro" id="IPR012337">
    <property type="entry name" value="RNaseH-like_sf"/>
</dbReference>